<protein>
    <submittedName>
        <fullName evidence="3">Phosphatase PAP2 family protein</fullName>
    </submittedName>
</protein>
<feature type="transmembrane region" description="Helical" evidence="1">
    <location>
        <begin position="101"/>
        <end position="119"/>
    </location>
</feature>
<evidence type="ECO:0000259" key="2">
    <source>
        <dbReference type="SMART" id="SM00014"/>
    </source>
</evidence>
<dbReference type="SMART" id="SM00014">
    <property type="entry name" value="acidPPc"/>
    <property type="match status" value="1"/>
</dbReference>
<organism evidence="3 4">
    <name type="scientific">Streptomyces polyrhachis</name>
    <dbReference type="NCBI Taxonomy" id="1282885"/>
    <lineage>
        <taxon>Bacteria</taxon>
        <taxon>Bacillati</taxon>
        <taxon>Actinomycetota</taxon>
        <taxon>Actinomycetes</taxon>
        <taxon>Kitasatosporales</taxon>
        <taxon>Streptomycetaceae</taxon>
        <taxon>Streptomyces</taxon>
    </lineage>
</organism>
<dbReference type="Proteomes" id="UP001596413">
    <property type="component" value="Unassembled WGS sequence"/>
</dbReference>
<dbReference type="RefSeq" id="WP_386412613.1">
    <property type="nucleotide sequence ID" value="NZ_JBHSZO010000006.1"/>
</dbReference>
<gene>
    <name evidence="3" type="ORF">ACFQLX_05610</name>
</gene>
<dbReference type="PANTHER" id="PTHR14969">
    <property type="entry name" value="SPHINGOSINE-1-PHOSPHATE PHOSPHOHYDROLASE"/>
    <property type="match status" value="1"/>
</dbReference>
<feature type="transmembrane region" description="Helical" evidence="1">
    <location>
        <begin position="200"/>
        <end position="221"/>
    </location>
</feature>
<name>A0ABW2GED5_9ACTN</name>
<dbReference type="Pfam" id="PF01569">
    <property type="entry name" value="PAP2"/>
    <property type="match status" value="1"/>
</dbReference>
<feature type="domain" description="Phosphatidic acid phosphatase type 2/haloperoxidase" evidence="2">
    <location>
        <begin position="101"/>
        <end position="215"/>
    </location>
</feature>
<proteinExistence type="predicted"/>
<feature type="transmembrane region" description="Helical" evidence="1">
    <location>
        <begin position="173"/>
        <end position="194"/>
    </location>
</feature>
<keyword evidence="1" id="KW-1133">Transmembrane helix</keyword>
<evidence type="ECO:0000313" key="4">
    <source>
        <dbReference type="Proteomes" id="UP001596413"/>
    </source>
</evidence>
<accession>A0ABW2GED5</accession>
<evidence type="ECO:0000313" key="3">
    <source>
        <dbReference type="EMBL" id="MFC7217650.1"/>
    </source>
</evidence>
<comment type="caution">
    <text evidence="3">The sequence shown here is derived from an EMBL/GenBank/DDBJ whole genome shotgun (WGS) entry which is preliminary data.</text>
</comment>
<dbReference type="CDD" id="cd03392">
    <property type="entry name" value="PAP2_like_2"/>
    <property type="match status" value="1"/>
</dbReference>
<dbReference type="Gene3D" id="1.20.144.10">
    <property type="entry name" value="Phosphatidic acid phosphatase type 2/haloperoxidase"/>
    <property type="match status" value="2"/>
</dbReference>
<dbReference type="InterPro" id="IPR036938">
    <property type="entry name" value="PAP2/HPO_sf"/>
</dbReference>
<keyword evidence="4" id="KW-1185">Reference proteome</keyword>
<keyword evidence="1" id="KW-0472">Membrane</keyword>
<feature type="transmembrane region" description="Helical" evidence="1">
    <location>
        <begin position="21"/>
        <end position="41"/>
    </location>
</feature>
<dbReference type="InterPro" id="IPR000326">
    <property type="entry name" value="PAP2/HPO"/>
</dbReference>
<dbReference type="SUPFAM" id="SSF48317">
    <property type="entry name" value="Acid phosphatase/Vanadium-dependent haloperoxidase"/>
    <property type="match status" value="1"/>
</dbReference>
<keyword evidence="1" id="KW-0812">Transmembrane</keyword>
<reference evidence="4" key="1">
    <citation type="journal article" date="2019" name="Int. J. Syst. Evol. Microbiol.">
        <title>The Global Catalogue of Microorganisms (GCM) 10K type strain sequencing project: providing services to taxonomists for standard genome sequencing and annotation.</title>
        <authorList>
            <consortium name="The Broad Institute Genomics Platform"/>
            <consortium name="The Broad Institute Genome Sequencing Center for Infectious Disease"/>
            <person name="Wu L."/>
            <person name="Ma J."/>
        </authorList>
    </citation>
    <scope>NUCLEOTIDE SEQUENCE [LARGE SCALE GENOMIC DNA]</scope>
    <source>
        <strain evidence="4">CGMCC 1.13681</strain>
    </source>
</reference>
<dbReference type="EMBL" id="JBHSZO010000006">
    <property type="protein sequence ID" value="MFC7217650.1"/>
    <property type="molecule type" value="Genomic_DNA"/>
</dbReference>
<evidence type="ECO:0000256" key="1">
    <source>
        <dbReference type="SAM" id="Phobius"/>
    </source>
</evidence>
<sequence length="237" mass="25421">MPPPTLLPPAPALPCAKPARLLLAATAACFTVLLVLVAAGWGPLMAADRRVAVALHRSAVSSPTWTHTARVFTDWVWDPWTMRLALLVAVVWLLRRGERRTAAWVFATGLLATLLQQGLKAAVGRERPYWPDPVDSARYAAFPSGHAMSAAVACGLLLWLLRRYGTTRRTWHLARGAAAGTVVGVGFTRVYLGVHWPSDVLGGWLLGALLAGASVCLYGTYGRSLPAGRGRSLESPP</sequence>
<feature type="transmembrane region" description="Helical" evidence="1">
    <location>
        <begin position="139"/>
        <end position="161"/>
    </location>
</feature>
<dbReference type="PANTHER" id="PTHR14969:SF13">
    <property type="entry name" value="AT30094P"/>
    <property type="match status" value="1"/>
</dbReference>